<keyword evidence="7" id="KW-1185">Reference proteome</keyword>
<dbReference type="InterPro" id="IPR023772">
    <property type="entry name" value="DNA-bd_HTH_TetR-type_CS"/>
</dbReference>
<evidence type="ECO:0000256" key="2">
    <source>
        <dbReference type="ARBA" id="ARBA00023125"/>
    </source>
</evidence>
<dbReference type="RefSeq" id="WP_184961152.1">
    <property type="nucleotide sequence ID" value="NZ_JACHIN010000003.1"/>
</dbReference>
<protein>
    <submittedName>
        <fullName evidence="6">AcrR family transcriptional regulator</fullName>
    </submittedName>
</protein>
<feature type="DNA-binding region" description="H-T-H motif" evidence="4">
    <location>
        <begin position="36"/>
        <end position="55"/>
    </location>
</feature>
<dbReference type="InterPro" id="IPR001647">
    <property type="entry name" value="HTH_TetR"/>
</dbReference>
<feature type="domain" description="HTH tetR-type" evidence="5">
    <location>
        <begin position="13"/>
        <end position="73"/>
    </location>
</feature>
<evidence type="ECO:0000313" key="6">
    <source>
        <dbReference type="EMBL" id="MBB5077385.1"/>
    </source>
</evidence>
<dbReference type="GO" id="GO:0003700">
    <property type="term" value="F:DNA-binding transcription factor activity"/>
    <property type="evidence" value="ECO:0007669"/>
    <property type="project" value="TreeGrafter"/>
</dbReference>
<organism evidence="6 7">
    <name type="scientific">Nonomuraea endophytica</name>
    <dbReference type="NCBI Taxonomy" id="714136"/>
    <lineage>
        <taxon>Bacteria</taxon>
        <taxon>Bacillati</taxon>
        <taxon>Actinomycetota</taxon>
        <taxon>Actinomycetes</taxon>
        <taxon>Streptosporangiales</taxon>
        <taxon>Streptosporangiaceae</taxon>
        <taxon>Nonomuraea</taxon>
    </lineage>
</organism>
<dbReference type="Gene3D" id="1.10.357.10">
    <property type="entry name" value="Tetracycline Repressor, domain 2"/>
    <property type="match status" value="1"/>
</dbReference>
<dbReference type="EMBL" id="JACHIN010000003">
    <property type="protein sequence ID" value="MBB5077385.1"/>
    <property type="molecule type" value="Genomic_DNA"/>
</dbReference>
<dbReference type="GO" id="GO:0000976">
    <property type="term" value="F:transcription cis-regulatory region binding"/>
    <property type="evidence" value="ECO:0007669"/>
    <property type="project" value="TreeGrafter"/>
</dbReference>
<sequence>MPKSTGLRDRKRRMTREAIVLAATELFTGRGFAGTTVADIAERAGVAPRTFFLHFASKEDVLFHHIERYVDIAVARVSSLPAGTTAWEAVQRAVESLVDALDVADTNVDALAPVRVLVARESGGMPPSLAVRLHGVQTRILDAITERYPGLDALHCAAHLGACVGAVSAVASQNATPSTRTDAMRHAITLAGTGFTAPPT</sequence>
<accession>A0A7W8A0N8</accession>
<dbReference type="PANTHER" id="PTHR30055">
    <property type="entry name" value="HTH-TYPE TRANSCRIPTIONAL REGULATOR RUTR"/>
    <property type="match status" value="1"/>
</dbReference>
<evidence type="ECO:0000259" key="5">
    <source>
        <dbReference type="PROSITE" id="PS50977"/>
    </source>
</evidence>
<name>A0A7W8A0N8_9ACTN</name>
<dbReference type="PROSITE" id="PS01081">
    <property type="entry name" value="HTH_TETR_1"/>
    <property type="match status" value="1"/>
</dbReference>
<keyword evidence="3" id="KW-0804">Transcription</keyword>
<dbReference type="AlphaFoldDB" id="A0A7W8A0N8"/>
<dbReference type="PANTHER" id="PTHR30055:SF234">
    <property type="entry name" value="HTH-TYPE TRANSCRIPTIONAL REGULATOR BETI"/>
    <property type="match status" value="1"/>
</dbReference>
<dbReference type="PROSITE" id="PS50977">
    <property type="entry name" value="HTH_TETR_2"/>
    <property type="match status" value="1"/>
</dbReference>
<keyword evidence="1" id="KW-0805">Transcription regulation</keyword>
<reference evidence="6 7" key="1">
    <citation type="submission" date="2020-08" db="EMBL/GenBank/DDBJ databases">
        <title>Genomic Encyclopedia of Type Strains, Phase IV (KMG-IV): sequencing the most valuable type-strain genomes for metagenomic binning, comparative biology and taxonomic classification.</title>
        <authorList>
            <person name="Goeker M."/>
        </authorList>
    </citation>
    <scope>NUCLEOTIDE SEQUENCE [LARGE SCALE GENOMIC DNA]</scope>
    <source>
        <strain evidence="6 7">DSM 45385</strain>
    </source>
</reference>
<keyword evidence="2 4" id="KW-0238">DNA-binding</keyword>
<proteinExistence type="predicted"/>
<dbReference type="SUPFAM" id="SSF46689">
    <property type="entry name" value="Homeodomain-like"/>
    <property type="match status" value="1"/>
</dbReference>
<evidence type="ECO:0000313" key="7">
    <source>
        <dbReference type="Proteomes" id="UP000568380"/>
    </source>
</evidence>
<dbReference type="PRINTS" id="PR00455">
    <property type="entry name" value="HTHTETR"/>
</dbReference>
<dbReference type="InterPro" id="IPR050109">
    <property type="entry name" value="HTH-type_TetR-like_transc_reg"/>
</dbReference>
<comment type="caution">
    <text evidence="6">The sequence shown here is derived from an EMBL/GenBank/DDBJ whole genome shotgun (WGS) entry which is preliminary data.</text>
</comment>
<evidence type="ECO:0000256" key="4">
    <source>
        <dbReference type="PROSITE-ProRule" id="PRU00335"/>
    </source>
</evidence>
<dbReference type="Pfam" id="PF00440">
    <property type="entry name" value="TetR_N"/>
    <property type="match status" value="1"/>
</dbReference>
<evidence type="ECO:0000256" key="3">
    <source>
        <dbReference type="ARBA" id="ARBA00023163"/>
    </source>
</evidence>
<dbReference type="Proteomes" id="UP000568380">
    <property type="component" value="Unassembled WGS sequence"/>
</dbReference>
<gene>
    <name evidence="6" type="ORF">HNR40_002858</name>
</gene>
<dbReference type="InterPro" id="IPR009057">
    <property type="entry name" value="Homeodomain-like_sf"/>
</dbReference>
<evidence type="ECO:0000256" key="1">
    <source>
        <dbReference type="ARBA" id="ARBA00023015"/>
    </source>
</evidence>